<comment type="caution">
    <text evidence="7">The sequence shown here is derived from an EMBL/GenBank/DDBJ whole genome shotgun (WGS) entry which is preliminary data.</text>
</comment>
<evidence type="ECO:0000256" key="2">
    <source>
        <dbReference type="ARBA" id="ARBA00022741"/>
    </source>
</evidence>
<keyword evidence="2 5" id="KW-0547">Nucleotide-binding</keyword>
<dbReference type="InterPro" id="IPR012714">
    <property type="entry name" value="Thermosome_arc"/>
</dbReference>
<dbReference type="SUPFAM" id="SSF48592">
    <property type="entry name" value="GroEL equatorial domain-like"/>
    <property type="match status" value="1"/>
</dbReference>
<dbReference type="GO" id="GO:0140662">
    <property type="term" value="F:ATP-dependent protein folding chaperone"/>
    <property type="evidence" value="ECO:0007669"/>
    <property type="project" value="InterPro"/>
</dbReference>
<dbReference type="SUPFAM" id="SSF54849">
    <property type="entry name" value="GroEL-intermediate domain like"/>
    <property type="match status" value="1"/>
</dbReference>
<dbReference type="GO" id="GO:0005524">
    <property type="term" value="F:ATP binding"/>
    <property type="evidence" value="ECO:0007669"/>
    <property type="project" value="UniProtKB-KW"/>
</dbReference>
<dbReference type="PROSITE" id="PS00995">
    <property type="entry name" value="TCP1_3"/>
    <property type="match status" value="1"/>
</dbReference>
<protein>
    <submittedName>
        <fullName evidence="7">Thermosome subunit</fullName>
    </submittedName>
</protein>
<evidence type="ECO:0000256" key="4">
    <source>
        <dbReference type="ARBA" id="ARBA00023186"/>
    </source>
</evidence>
<dbReference type="EMBL" id="RCOS01000062">
    <property type="protein sequence ID" value="RSN76301.1"/>
    <property type="molecule type" value="Genomic_DNA"/>
</dbReference>
<dbReference type="NCBIfam" id="TIGR02339">
    <property type="entry name" value="thermosome_arch"/>
    <property type="match status" value="1"/>
</dbReference>
<dbReference type="InterPro" id="IPR027413">
    <property type="entry name" value="GROEL-like_equatorial_sf"/>
</dbReference>
<organism evidence="7 8">
    <name type="scientific">Candidatus Methanodesulfokora washburnensis</name>
    <dbReference type="NCBI Taxonomy" id="2478471"/>
    <lineage>
        <taxon>Archaea</taxon>
        <taxon>Thermoproteota</taxon>
        <taxon>Candidatus Korarchaeia</taxon>
        <taxon>Candidatus Korarchaeia incertae sedis</taxon>
        <taxon>Candidatus Methanodesulfokora</taxon>
    </lineage>
</organism>
<evidence type="ECO:0000313" key="8">
    <source>
        <dbReference type="Proteomes" id="UP000277582"/>
    </source>
</evidence>
<evidence type="ECO:0000256" key="1">
    <source>
        <dbReference type="ARBA" id="ARBA00008020"/>
    </source>
</evidence>
<dbReference type="NCBIfam" id="NF041082">
    <property type="entry name" value="thermosome_alpha"/>
    <property type="match status" value="1"/>
</dbReference>
<dbReference type="PROSITE" id="PS00750">
    <property type="entry name" value="TCP1_1"/>
    <property type="match status" value="1"/>
</dbReference>
<proteinExistence type="inferred from homology"/>
<dbReference type="Gene3D" id="1.10.560.10">
    <property type="entry name" value="GroEL-like equatorial domain"/>
    <property type="match status" value="1"/>
</dbReference>
<dbReference type="OrthoDB" id="9362at2157"/>
<accession>A0A3R9X647</accession>
<dbReference type="InterPro" id="IPR002423">
    <property type="entry name" value="Cpn60/GroEL/TCP-1"/>
</dbReference>
<comment type="similarity">
    <text evidence="1 5">Belongs to the TCP-1 chaperonin family.</text>
</comment>
<evidence type="ECO:0000256" key="5">
    <source>
        <dbReference type="RuleBase" id="RU004187"/>
    </source>
</evidence>
<dbReference type="CDD" id="cd03343">
    <property type="entry name" value="cpn60"/>
    <property type="match status" value="1"/>
</dbReference>
<dbReference type="InterPro" id="IPR053374">
    <property type="entry name" value="TCP-1_chaperonin"/>
</dbReference>
<dbReference type="Gene3D" id="3.50.7.10">
    <property type="entry name" value="GroEL"/>
    <property type="match status" value="1"/>
</dbReference>
<reference evidence="7 8" key="1">
    <citation type="submission" date="2018-10" db="EMBL/GenBank/DDBJ databases">
        <title>Co-occurring genomic capacity for anaerobic methane metabolism and dissimilatory sulfite reduction discovered in the Korarchaeota.</title>
        <authorList>
            <person name="Mckay L.J."/>
            <person name="Dlakic M."/>
            <person name="Fields M.W."/>
            <person name="Delmont T.O."/>
            <person name="Eren A.M."/>
            <person name="Jay Z.J."/>
            <person name="Klingelsmith K.B."/>
            <person name="Rusch D.B."/>
            <person name="Inskeep W.P."/>
        </authorList>
    </citation>
    <scope>NUCLEOTIDE SEQUENCE [LARGE SCALE GENOMIC DNA]</scope>
    <source>
        <strain evidence="7 8">MDKW</strain>
    </source>
</reference>
<dbReference type="PROSITE" id="PS00751">
    <property type="entry name" value="TCP1_2"/>
    <property type="match status" value="1"/>
</dbReference>
<dbReference type="PRINTS" id="PR00304">
    <property type="entry name" value="TCOMPLEXTCP1"/>
</dbReference>
<dbReference type="Proteomes" id="UP000277582">
    <property type="component" value="Unassembled WGS sequence"/>
</dbReference>
<dbReference type="RefSeq" id="WP_125670922.1">
    <property type="nucleotide sequence ID" value="NZ_RCOS01000062.1"/>
</dbReference>
<sequence length="552" mass="60489">MANIGGRPVLILKEGTTRTKGEEARRINMEAAKAIADIIKTSLGPKGMDKMIVDSLGDITVSNDGATILQEMEVAHPAAKLMVNLAKAQDKEAGDGTTTAVVLAGELIEKAEDLLNKDIHPTIIIDGFEKALKYAQEELDNLATKVNPDDKEWLIKVATTAMASKMIRGEKEFLARIAVESVLSVAEEHNGKKVVDIDNVKIMKKKGKSLSETEYVKGIVLDKEVVHRNMPRRVENAKIALLNVSLEVKKPEIDVEVQVSSPQELRGFIEQETKMLQEKVEKIAASGANVVFCQKGIDEVAQHFLAKRGILAARRISEKDMTRLEKATGGRIISNLDDLTPESLGYAGLVEERKVGDDRMIFVENCKNPKAVTILLRAGADTILDEAERGLKDALYVTRNVVEDGKVLWGGGAVQQALAIRLRRYAEKVGGKDQLAIEAFADALESIPRILAENAGMDSVDAIVRLRKEHSEGRISYGIDPIAGDIADMAKLNVVDTYRAVRNALAAATETATLIIKTDDIISAKPYEKEEKKEKGEKEKEEEKGFGKESEF</sequence>
<dbReference type="Gene3D" id="3.30.260.10">
    <property type="entry name" value="TCP-1-like chaperonin intermediate domain"/>
    <property type="match status" value="1"/>
</dbReference>
<dbReference type="InterPro" id="IPR054827">
    <property type="entry name" value="thermosome_alpha"/>
</dbReference>
<dbReference type="NCBIfam" id="NF041083">
    <property type="entry name" value="thermosome_beta"/>
    <property type="match status" value="1"/>
</dbReference>
<keyword evidence="4 5" id="KW-0143">Chaperone</keyword>
<evidence type="ECO:0000313" key="7">
    <source>
        <dbReference type="EMBL" id="RSN76301.1"/>
    </source>
</evidence>
<dbReference type="SUPFAM" id="SSF52029">
    <property type="entry name" value="GroEL apical domain-like"/>
    <property type="match status" value="1"/>
</dbReference>
<name>A0A3R9X647_9CREN</name>
<dbReference type="InterPro" id="IPR027409">
    <property type="entry name" value="GroEL-like_apical_dom_sf"/>
</dbReference>
<evidence type="ECO:0000256" key="6">
    <source>
        <dbReference type="SAM" id="MobiDB-lite"/>
    </source>
</evidence>
<dbReference type="InterPro" id="IPR002194">
    <property type="entry name" value="Chaperonin_TCP-1_CS"/>
</dbReference>
<evidence type="ECO:0000256" key="3">
    <source>
        <dbReference type="ARBA" id="ARBA00022840"/>
    </source>
</evidence>
<dbReference type="GO" id="GO:0051082">
    <property type="term" value="F:unfolded protein binding"/>
    <property type="evidence" value="ECO:0007669"/>
    <property type="project" value="InterPro"/>
</dbReference>
<dbReference type="PANTHER" id="PTHR11353">
    <property type="entry name" value="CHAPERONIN"/>
    <property type="match status" value="1"/>
</dbReference>
<gene>
    <name evidence="7" type="ORF">D6D85_04180</name>
</gene>
<feature type="region of interest" description="Disordered" evidence="6">
    <location>
        <begin position="526"/>
        <end position="552"/>
    </location>
</feature>
<dbReference type="AlphaFoldDB" id="A0A3R9X647"/>
<dbReference type="Pfam" id="PF00118">
    <property type="entry name" value="Cpn60_TCP1"/>
    <property type="match status" value="1"/>
</dbReference>
<keyword evidence="8" id="KW-1185">Reference proteome</keyword>
<keyword evidence="3 5" id="KW-0067">ATP-binding</keyword>
<dbReference type="GO" id="GO:0016887">
    <property type="term" value="F:ATP hydrolysis activity"/>
    <property type="evidence" value="ECO:0007669"/>
    <property type="project" value="InterPro"/>
</dbReference>
<dbReference type="InterPro" id="IPR017998">
    <property type="entry name" value="Chaperone_TCP-1"/>
</dbReference>
<dbReference type="InterPro" id="IPR027410">
    <property type="entry name" value="TCP-1-like_intermed_sf"/>
</dbReference>